<sequence>MKNLSMVLLSCLTTLAVADTTLTFTNNAGKVAMQMQFANNMMRATSVDDNSTYMVYDANNTTFTMFTTDDKQYFVLGKEQLDALGDIGAMMDKMLEEQLADIPESQRAMMRNMMAGAIKAQMPKQAAKAEYSFTGKSTSYNGFDCQIVIKQVGEKQSKFCVTKYSDIGMQASEYAVITSFQKTIEKLAQQYGADNSMDFSSLGDYVPVWYNQAGEAGSLSKVSHGSLNPDIFTIPEGYSEMKMPF</sequence>
<dbReference type="AlphaFoldDB" id="A0A3B0UWZ3"/>
<proteinExistence type="predicted"/>
<gene>
    <name evidence="1" type="ORF">MNBD_GAMMA01-1753</name>
</gene>
<organism evidence="1">
    <name type="scientific">hydrothermal vent metagenome</name>
    <dbReference type="NCBI Taxonomy" id="652676"/>
    <lineage>
        <taxon>unclassified sequences</taxon>
        <taxon>metagenomes</taxon>
        <taxon>ecological metagenomes</taxon>
    </lineage>
</organism>
<reference evidence="1" key="1">
    <citation type="submission" date="2018-06" db="EMBL/GenBank/DDBJ databases">
        <authorList>
            <person name="Zhirakovskaya E."/>
        </authorList>
    </citation>
    <scope>NUCLEOTIDE SEQUENCE</scope>
</reference>
<evidence type="ECO:0000313" key="1">
    <source>
        <dbReference type="EMBL" id="VAW35628.1"/>
    </source>
</evidence>
<protein>
    <recommendedName>
        <fullName evidence="2">DUF4412 domain-containing protein</fullName>
    </recommendedName>
</protein>
<accession>A0A3B0UWZ3</accession>
<evidence type="ECO:0008006" key="2">
    <source>
        <dbReference type="Google" id="ProtNLM"/>
    </source>
</evidence>
<dbReference type="EMBL" id="UOEW01000108">
    <property type="protein sequence ID" value="VAW35628.1"/>
    <property type="molecule type" value="Genomic_DNA"/>
</dbReference>
<name>A0A3B0UWZ3_9ZZZZ</name>